<gene>
    <name evidence="1" type="ORF">Pint_22602</name>
</gene>
<evidence type="ECO:0000313" key="1">
    <source>
        <dbReference type="EMBL" id="KAJ0039181.1"/>
    </source>
</evidence>
<sequence length="289" mass="32109">MENAKAVPTGCFKCGRPGHWSRDCPSSSSSVPSNSNKTSGAVNVSKTATQEKPKKVSRTRPKLTPDLLLSDDGFGFVLRHFPRAFKYRGRGHEVSDLGNLIGLYSEWHSHLLPYYSFDQFIHKVEQVAASRRVKTCIRDLRERVATGGDPTKFHEAPVEHNDQTFDQAHDEAMSSDGPLNHHGDPSSNIAAAYDIQKDLLDEIYEKATESGMVGDDVGNGSSRNGSISEVVNSGGSCWDEVEITEEQRARMEANRLTALQRAAARARPAQAILTVFLYFFIFLFARMRM</sequence>
<proteinExistence type="predicted"/>
<reference evidence="2" key="1">
    <citation type="journal article" date="2023" name="G3 (Bethesda)">
        <title>Genome assembly and association tests identify interacting loci associated with vigor, precocity, and sex in interspecific pistachio rootstocks.</title>
        <authorList>
            <person name="Palmer W."/>
            <person name="Jacygrad E."/>
            <person name="Sagayaradj S."/>
            <person name="Cavanaugh K."/>
            <person name="Han R."/>
            <person name="Bertier L."/>
            <person name="Beede B."/>
            <person name="Kafkas S."/>
            <person name="Golino D."/>
            <person name="Preece J."/>
            <person name="Michelmore R."/>
        </authorList>
    </citation>
    <scope>NUCLEOTIDE SEQUENCE [LARGE SCALE GENOMIC DNA]</scope>
</reference>
<dbReference type="Proteomes" id="UP001163603">
    <property type="component" value="Chromosome 6"/>
</dbReference>
<organism evidence="1 2">
    <name type="scientific">Pistacia integerrima</name>
    <dbReference type="NCBI Taxonomy" id="434235"/>
    <lineage>
        <taxon>Eukaryota</taxon>
        <taxon>Viridiplantae</taxon>
        <taxon>Streptophyta</taxon>
        <taxon>Embryophyta</taxon>
        <taxon>Tracheophyta</taxon>
        <taxon>Spermatophyta</taxon>
        <taxon>Magnoliopsida</taxon>
        <taxon>eudicotyledons</taxon>
        <taxon>Gunneridae</taxon>
        <taxon>Pentapetalae</taxon>
        <taxon>rosids</taxon>
        <taxon>malvids</taxon>
        <taxon>Sapindales</taxon>
        <taxon>Anacardiaceae</taxon>
        <taxon>Pistacia</taxon>
    </lineage>
</organism>
<dbReference type="EMBL" id="CM047741">
    <property type="protein sequence ID" value="KAJ0039181.1"/>
    <property type="molecule type" value="Genomic_DNA"/>
</dbReference>
<keyword evidence="2" id="KW-1185">Reference proteome</keyword>
<protein>
    <submittedName>
        <fullName evidence="1">Uncharacterized protein</fullName>
    </submittedName>
</protein>
<accession>A0ACC0YP24</accession>
<comment type="caution">
    <text evidence="1">The sequence shown here is derived from an EMBL/GenBank/DDBJ whole genome shotgun (WGS) entry which is preliminary data.</text>
</comment>
<name>A0ACC0YP24_9ROSI</name>
<evidence type="ECO:0000313" key="2">
    <source>
        <dbReference type="Proteomes" id="UP001163603"/>
    </source>
</evidence>